<dbReference type="EC" id="4.4.1.13" evidence="2"/>
<dbReference type="Proteomes" id="UP000186890">
    <property type="component" value="Unassembled WGS sequence"/>
</dbReference>
<comment type="cofactor">
    <cofactor evidence="1">
        <name>pyridoxal 5'-phosphate</name>
        <dbReference type="ChEBI" id="CHEBI:597326"/>
    </cofactor>
</comment>
<keyword evidence="4" id="KW-0456">Lyase</keyword>
<dbReference type="InterPro" id="IPR015421">
    <property type="entry name" value="PyrdxlP-dep_Trfase_major"/>
</dbReference>
<evidence type="ECO:0000256" key="4">
    <source>
        <dbReference type="ARBA" id="ARBA00023239"/>
    </source>
</evidence>
<dbReference type="EMBL" id="MSJM01000005">
    <property type="protein sequence ID" value="OLF47764.1"/>
    <property type="molecule type" value="Genomic_DNA"/>
</dbReference>
<organism evidence="7 8">
    <name type="scientific">Streptococcus cuniculi</name>
    <dbReference type="NCBI Taxonomy" id="1432788"/>
    <lineage>
        <taxon>Bacteria</taxon>
        <taxon>Bacillati</taxon>
        <taxon>Bacillota</taxon>
        <taxon>Bacilli</taxon>
        <taxon>Lactobacillales</taxon>
        <taxon>Streptococcaceae</taxon>
        <taxon>Streptococcus</taxon>
    </lineage>
</organism>
<feature type="domain" description="Aminotransferase class I/classII large" evidence="6">
    <location>
        <begin position="42"/>
        <end position="386"/>
    </location>
</feature>
<protein>
    <recommendedName>
        <fullName evidence="2">cysteine-S-conjugate beta-lyase</fullName>
        <ecNumber evidence="2">4.4.1.13</ecNumber>
    </recommendedName>
</protein>
<dbReference type="GO" id="GO:0008483">
    <property type="term" value="F:transaminase activity"/>
    <property type="evidence" value="ECO:0007669"/>
    <property type="project" value="UniProtKB-KW"/>
</dbReference>
<evidence type="ECO:0000313" key="7">
    <source>
        <dbReference type="EMBL" id="OLF47764.1"/>
    </source>
</evidence>
<dbReference type="GO" id="GO:0047804">
    <property type="term" value="F:cysteine-S-conjugate beta-lyase activity"/>
    <property type="evidence" value="ECO:0007669"/>
    <property type="project" value="UniProtKB-EC"/>
</dbReference>
<evidence type="ECO:0000256" key="2">
    <source>
        <dbReference type="ARBA" id="ARBA00012224"/>
    </source>
</evidence>
<proteinExistence type="inferred from homology"/>
<dbReference type="NCBIfam" id="TIGR04350">
    <property type="entry name" value="C_S_lyase_PatB"/>
    <property type="match status" value="1"/>
</dbReference>
<dbReference type="Gene3D" id="3.90.1150.10">
    <property type="entry name" value="Aspartate Aminotransferase, domain 1"/>
    <property type="match status" value="1"/>
</dbReference>
<keyword evidence="8" id="KW-1185">Reference proteome</keyword>
<evidence type="ECO:0000256" key="1">
    <source>
        <dbReference type="ARBA" id="ARBA00001933"/>
    </source>
</evidence>
<evidence type="ECO:0000313" key="8">
    <source>
        <dbReference type="Proteomes" id="UP000186890"/>
    </source>
</evidence>
<dbReference type="CDD" id="cd00609">
    <property type="entry name" value="AAT_like"/>
    <property type="match status" value="1"/>
</dbReference>
<sequence length="395" mass="46220">MKKEEFLTRYATDRMGTNSLKWDALDVRFGDPDLISMWVADMEFKAPECIVDALRERVEHGIYGYSYVPDSYYEAVMKWEKDHHGYEVQKEWIRISPGIVAALYWSVNLYTEKGDSILIMTPVYYPFHNCVKDSERRLVTCDLNYDKGQFTIDFERFEQSIIDNDVKMYIHCSPANPAGRVWEEEELERLFEICERHDVLIISDEIHQDLVFGEKKHIPSALVAGGKYRDRLITAFASSKTFNLATCLTSTIVIENDEMRQKWDDFMKIYYSVEVNIFGITAVEAALVGGQEWYEAVKEVIYSNYQLVVEEMKDFPEVYITPLEGTYLVFMDLRNLVPVDKMKEFVQEKCRLAVDYGEWFGENYHGFIRLNMGTRPEIVQKAIQNIKACLAEYKK</sequence>
<dbReference type="InterPro" id="IPR051798">
    <property type="entry name" value="Class-II_PLP-Dep_Aminotrans"/>
</dbReference>
<comment type="similarity">
    <text evidence="5">Belongs to the class-II pyridoxal-phosphate-dependent aminotransferase family. MalY/PatB cystathionine beta-lyase subfamily.</text>
</comment>
<comment type="caution">
    <text evidence="7">The sequence shown here is derived from an EMBL/GenBank/DDBJ whole genome shotgun (WGS) entry which is preliminary data.</text>
</comment>
<reference evidence="8" key="1">
    <citation type="submission" date="2016-12" db="EMBL/GenBank/DDBJ databases">
        <authorList>
            <person name="Gulvik C.A."/>
        </authorList>
    </citation>
    <scope>NUCLEOTIDE SEQUENCE [LARGE SCALE GENOMIC DNA]</scope>
    <source>
        <strain evidence="8">NED12-00049-6B</strain>
    </source>
</reference>
<dbReference type="Gene3D" id="3.40.640.10">
    <property type="entry name" value="Type I PLP-dependent aspartate aminotransferase-like (Major domain)"/>
    <property type="match status" value="1"/>
</dbReference>
<evidence type="ECO:0000256" key="3">
    <source>
        <dbReference type="ARBA" id="ARBA00022898"/>
    </source>
</evidence>
<dbReference type="InterPro" id="IPR015424">
    <property type="entry name" value="PyrdxlP-dep_Trfase"/>
</dbReference>
<dbReference type="PANTHER" id="PTHR43525">
    <property type="entry name" value="PROTEIN MALY"/>
    <property type="match status" value="1"/>
</dbReference>
<name>A0A1Q8E7I9_9STRE</name>
<keyword evidence="7" id="KW-0808">Transferase</keyword>
<dbReference type="InterPro" id="IPR004839">
    <property type="entry name" value="Aminotransferase_I/II_large"/>
</dbReference>
<dbReference type="InterPro" id="IPR027619">
    <property type="entry name" value="C-S_lyase_PatB-like"/>
</dbReference>
<dbReference type="Pfam" id="PF00155">
    <property type="entry name" value="Aminotran_1_2"/>
    <property type="match status" value="1"/>
</dbReference>
<evidence type="ECO:0000256" key="5">
    <source>
        <dbReference type="ARBA" id="ARBA00037974"/>
    </source>
</evidence>
<dbReference type="AlphaFoldDB" id="A0A1Q8E7I9"/>
<keyword evidence="7" id="KW-0032">Aminotransferase</keyword>
<keyword evidence="3" id="KW-0663">Pyridoxal phosphate</keyword>
<dbReference type="RefSeq" id="WP_075105070.1">
    <property type="nucleotide sequence ID" value="NZ_MSJM01000005.1"/>
</dbReference>
<dbReference type="InterPro" id="IPR015422">
    <property type="entry name" value="PyrdxlP-dep_Trfase_small"/>
</dbReference>
<dbReference type="OrthoDB" id="9802872at2"/>
<dbReference type="SUPFAM" id="SSF53383">
    <property type="entry name" value="PLP-dependent transferases"/>
    <property type="match status" value="1"/>
</dbReference>
<accession>A0A1Q8E7I9</accession>
<evidence type="ECO:0000259" key="6">
    <source>
        <dbReference type="Pfam" id="PF00155"/>
    </source>
</evidence>
<dbReference type="PANTHER" id="PTHR43525:SF1">
    <property type="entry name" value="PROTEIN MALY"/>
    <property type="match status" value="1"/>
</dbReference>
<dbReference type="GO" id="GO:0030170">
    <property type="term" value="F:pyridoxal phosphate binding"/>
    <property type="evidence" value="ECO:0007669"/>
    <property type="project" value="InterPro"/>
</dbReference>
<gene>
    <name evidence="7" type="ORF">BU202_06970</name>
</gene>